<dbReference type="GO" id="GO:0046872">
    <property type="term" value="F:metal ion binding"/>
    <property type="evidence" value="ECO:0007669"/>
    <property type="project" value="InterPro"/>
</dbReference>
<dbReference type="EMBL" id="UOGC01000100">
    <property type="protein sequence ID" value="VAX20117.1"/>
    <property type="molecule type" value="Genomic_DNA"/>
</dbReference>
<evidence type="ECO:0000259" key="1">
    <source>
        <dbReference type="Pfam" id="PF00675"/>
    </source>
</evidence>
<sequence length="476" mass="53296">MKRLNKLLTALVVLSVAVFPSCATVTQQGGTEIDKLVYKPINTELPKTKRVKLSNGMVVRLLPDHELPLFNVHAIIGVGSRWEPAQKTGLASITGATIRSGGTMTRPPDELDETLEHLAASVETSIGSEYGTASLSVLSRDIDIGLELFADVLRNPRFEKSRFELARSQALDGIRKKNDNPTSIASRELNKIVYKGTPYGREATVETVKSITREDAIAFHKKYFVPQNIMLGVTGDFNEKEILAKLEDTFKGFSGPDPDFPKVKKAQKDEKGGVYLAKKDILQSVIRMGHLSIKRTNPDYYAMRVMNSILGGSGFSSRLVRKVRTDHGLAYSVWSYHFGGRMEFGNYILGTETKSASTAQAIGLILDEARRIRDEKVTEEELNLAKDTIVNSFIFIFDSPNRIMDQLMTVDYYDYPEGYLENYRDNIIAVTVDDVQRVARQYLKPDQLKIVVVGDPAKFDRSLEEFGPVELIELRD</sequence>
<reference evidence="3" key="1">
    <citation type="submission" date="2018-06" db="EMBL/GenBank/DDBJ databases">
        <authorList>
            <person name="Zhirakovskaya E."/>
        </authorList>
    </citation>
    <scope>NUCLEOTIDE SEQUENCE</scope>
</reference>
<dbReference type="PANTHER" id="PTHR11851:SF225">
    <property type="entry name" value="NON-PEPTIDASE HOMOLOG YMXG"/>
    <property type="match status" value="1"/>
</dbReference>
<dbReference type="Pfam" id="PF00675">
    <property type="entry name" value="Peptidase_M16"/>
    <property type="match status" value="1"/>
</dbReference>
<dbReference type="InterPro" id="IPR050361">
    <property type="entry name" value="MPP/UQCRC_Complex"/>
</dbReference>
<dbReference type="AlphaFoldDB" id="A0A3B1CTW5"/>
<organism evidence="3">
    <name type="scientific">hydrothermal vent metagenome</name>
    <dbReference type="NCBI Taxonomy" id="652676"/>
    <lineage>
        <taxon>unclassified sequences</taxon>
        <taxon>metagenomes</taxon>
        <taxon>ecological metagenomes</taxon>
    </lineage>
</organism>
<dbReference type="Pfam" id="PF05193">
    <property type="entry name" value="Peptidase_M16_C"/>
    <property type="match status" value="1"/>
</dbReference>
<gene>
    <name evidence="3" type="ORF">MNBD_NITROSPINAE01-690</name>
</gene>
<protein>
    <submittedName>
        <fullName evidence="3">Peptidase, M16 family</fullName>
    </submittedName>
</protein>
<dbReference type="InterPro" id="IPR011249">
    <property type="entry name" value="Metalloenz_LuxS/M16"/>
</dbReference>
<evidence type="ECO:0000313" key="3">
    <source>
        <dbReference type="EMBL" id="VAX20117.1"/>
    </source>
</evidence>
<dbReference type="InterPro" id="IPR011765">
    <property type="entry name" value="Pept_M16_N"/>
</dbReference>
<dbReference type="InterPro" id="IPR007863">
    <property type="entry name" value="Peptidase_M16_C"/>
</dbReference>
<dbReference type="Gene3D" id="3.30.830.10">
    <property type="entry name" value="Metalloenzyme, LuxS/M16 peptidase-like"/>
    <property type="match status" value="2"/>
</dbReference>
<name>A0A3B1CTW5_9ZZZZ</name>
<evidence type="ECO:0000259" key="2">
    <source>
        <dbReference type="Pfam" id="PF05193"/>
    </source>
</evidence>
<dbReference type="SUPFAM" id="SSF63411">
    <property type="entry name" value="LuxS/MPP-like metallohydrolase"/>
    <property type="match status" value="2"/>
</dbReference>
<feature type="domain" description="Peptidase M16 N-terminal" evidence="1">
    <location>
        <begin position="74"/>
        <end position="202"/>
    </location>
</feature>
<accession>A0A3B1CTW5</accession>
<proteinExistence type="predicted"/>
<dbReference type="PANTHER" id="PTHR11851">
    <property type="entry name" value="METALLOPROTEASE"/>
    <property type="match status" value="1"/>
</dbReference>
<feature type="domain" description="Peptidase M16 C-terminal" evidence="2">
    <location>
        <begin position="210"/>
        <end position="387"/>
    </location>
</feature>